<dbReference type="PANTHER" id="PTHR36511">
    <property type="entry name" value="MERR FAMILY BACTERIAL REGULATORY PROTEIN"/>
    <property type="match status" value="1"/>
</dbReference>
<protein>
    <submittedName>
        <fullName evidence="5">Helix-turn-helix domain-containing protein</fullName>
    </submittedName>
</protein>
<keyword evidence="3" id="KW-0804">Transcription</keyword>
<comment type="caution">
    <text evidence="5">The sequence shown here is derived from an EMBL/GenBank/DDBJ whole genome shotgun (WGS) entry which is preliminary data.</text>
</comment>
<feature type="domain" description="HTH cro/C1-type" evidence="4">
    <location>
        <begin position="84"/>
        <end position="135"/>
    </location>
</feature>
<dbReference type="AlphaFoldDB" id="A0A8J7MJJ5"/>
<dbReference type="PROSITE" id="PS50943">
    <property type="entry name" value="HTH_CROC1"/>
    <property type="match status" value="1"/>
</dbReference>
<dbReference type="InterPro" id="IPR035069">
    <property type="entry name" value="TTHA1013/TTHA0281-like"/>
</dbReference>
<dbReference type="RefSeq" id="WP_200312193.1">
    <property type="nucleotide sequence ID" value="NZ_JAENIM010000044.1"/>
</dbReference>
<dbReference type="SUPFAM" id="SSF47413">
    <property type="entry name" value="lambda repressor-like DNA-binding domains"/>
    <property type="match status" value="1"/>
</dbReference>
<organism evidence="5 6">
    <name type="scientific">Persicirhabdus sediminis</name>
    <dbReference type="NCBI Taxonomy" id="454144"/>
    <lineage>
        <taxon>Bacteria</taxon>
        <taxon>Pseudomonadati</taxon>
        <taxon>Verrucomicrobiota</taxon>
        <taxon>Verrucomicrobiia</taxon>
        <taxon>Verrucomicrobiales</taxon>
        <taxon>Verrucomicrobiaceae</taxon>
        <taxon>Persicirhabdus</taxon>
    </lineage>
</organism>
<evidence type="ECO:0000313" key="6">
    <source>
        <dbReference type="Proteomes" id="UP000624703"/>
    </source>
</evidence>
<evidence type="ECO:0000259" key="4">
    <source>
        <dbReference type="PROSITE" id="PS50943"/>
    </source>
</evidence>
<evidence type="ECO:0000256" key="3">
    <source>
        <dbReference type="ARBA" id="ARBA00023163"/>
    </source>
</evidence>
<dbReference type="CDD" id="cd00093">
    <property type="entry name" value="HTH_XRE"/>
    <property type="match status" value="1"/>
</dbReference>
<dbReference type="Gene3D" id="1.10.260.40">
    <property type="entry name" value="lambda repressor-like DNA-binding domains"/>
    <property type="match status" value="1"/>
</dbReference>
<dbReference type="InterPro" id="IPR010982">
    <property type="entry name" value="Lambda_DNA-bd_dom_sf"/>
</dbReference>
<keyword evidence="6" id="KW-1185">Reference proteome</keyword>
<accession>A0A8J7MJJ5</accession>
<dbReference type="InterPro" id="IPR052359">
    <property type="entry name" value="HTH-type_reg/antitoxin"/>
</dbReference>
<dbReference type="SUPFAM" id="SSF143100">
    <property type="entry name" value="TTHA1013/TTHA0281-like"/>
    <property type="match status" value="1"/>
</dbReference>
<evidence type="ECO:0000256" key="2">
    <source>
        <dbReference type="ARBA" id="ARBA00023125"/>
    </source>
</evidence>
<reference evidence="5" key="1">
    <citation type="submission" date="2021-01" db="EMBL/GenBank/DDBJ databases">
        <title>Modified the classification status of verrucomicrobia.</title>
        <authorList>
            <person name="Feng X."/>
        </authorList>
    </citation>
    <scope>NUCLEOTIDE SEQUENCE</scope>
    <source>
        <strain evidence="5">_KCTC 22039</strain>
    </source>
</reference>
<dbReference type="PANTHER" id="PTHR36511:SF4">
    <property type="entry name" value="ANTITOXIN MQSA"/>
    <property type="match status" value="1"/>
</dbReference>
<gene>
    <name evidence="5" type="ORF">JIN82_13535</name>
</gene>
<dbReference type="InterPro" id="IPR001387">
    <property type="entry name" value="Cro/C1-type_HTH"/>
</dbReference>
<dbReference type="Proteomes" id="UP000624703">
    <property type="component" value="Unassembled WGS sequence"/>
</dbReference>
<name>A0A8J7MJJ5_9BACT</name>
<sequence length="139" mass="15476">MKKPDYIKLVRWSDEDQCFIGSIPDLCGDCCDGESQKEVYLQLLDIEGGWIEAFDKEGKEYPPARVFPYKKLSAVAGCELQADKIRLSLGLTQTEFAEVLKVPVKTLRKWEQGETSPSGAAQSLLKIAAVKPELLLQAL</sequence>
<evidence type="ECO:0000313" key="5">
    <source>
        <dbReference type="EMBL" id="MBK1792178.1"/>
    </source>
</evidence>
<dbReference type="GO" id="GO:0003677">
    <property type="term" value="F:DNA binding"/>
    <property type="evidence" value="ECO:0007669"/>
    <property type="project" value="UniProtKB-KW"/>
</dbReference>
<dbReference type="EMBL" id="JAENIM010000044">
    <property type="protein sequence ID" value="MBK1792178.1"/>
    <property type="molecule type" value="Genomic_DNA"/>
</dbReference>
<keyword evidence="1" id="KW-0805">Transcription regulation</keyword>
<keyword evidence="2" id="KW-0238">DNA-binding</keyword>
<dbReference type="Pfam" id="PF01381">
    <property type="entry name" value="HTH_3"/>
    <property type="match status" value="1"/>
</dbReference>
<proteinExistence type="predicted"/>
<evidence type="ECO:0000256" key="1">
    <source>
        <dbReference type="ARBA" id="ARBA00023015"/>
    </source>
</evidence>
<dbReference type="SMART" id="SM00530">
    <property type="entry name" value="HTH_XRE"/>
    <property type="match status" value="1"/>
</dbReference>